<comment type="caution">
    <text evidence="4">The sequence shown here is derived from an EMBL/GenBank/DDBJ whole genome shotgun (WGS) entry which is preliminary data.</text>
</comment>
<dbReference type="InterPro" id="IPR050109">
    <property type="entry name" value="HTH-type_TetR-like_transc_reg"/>
</dbReference>
<dbReference type="GO" id="GO:0000976">
    <property type="term" value="F:transcription cis-regulatory region binding"/>
    <property type="evidence" value="ECO:0007669"/>
    <property type="project" value="TreeGrafter"/>
</dbReference>
<evidence type="ECO:0000313" key="4">
    <source>
        <dbReference type="EMBL" id="KWW99727.1"/>
    </source>
</evidence>
<protein>
    <submittedName>
        <fullName evidence="4">Putative TetR family transcriptional regulator</fullName>
    </submittedName>
</protein>
<gene>
    <name evidence="4" type="ORF">LI90_1366</name>
</gene>
<dbReference type="Proteomes" id="UP000070188">
    <property type="component" value="Unassembled WGS sequence"/>
</dbReference>
<keyword evidence="1 2" id="KW-0238">DNA-binding</keyword>
<dbReference type="PROSITE" id="PS50977">
    <property type="entry name" value="HTH_TETR_2"/>
    <property type="match status" value="1"/>
</dbReference>
<accession>A0A132MPD4</accession>
<organism evidence="4 5">
    <name type="scientific">Carbonactinospora thermoautotrophica</name>
    <dbReference type="NCBI Taxonomy" id="1469144"/>
    <lineage>
        <taxon>Bacteria</taxon>
        <taxon>Bacillati</taxon>
        <taxon>Actinomycetota</taxon>
        <taxon>Actinomycetes</taxon>
        <taxon>Kitasatosporales</taxon>
        <taxon>Carbonactinosporaceae</taxon>
        <taxon>Carbonactinospora</taxon>
    </lineage>
</organism>
<evidence type="ECO:0000256" key="2">
    <source>
        <dbReference type="PROSITE-ProRule" id="PRU00335"/>
    </source>
</evidence>
<name>A0A132MPD4_9ACTN</name>
<dbReference type="EMBL" id="LAXD01000001">
    <property type="protein sequence ID" value="KWW99727.1"/>
    <property type="molecule type" value="Genomic_DNA"/>
</dbReference>
<sequence>MAKRTPARELMIAAAERLFAEHGIDGVSLREVAAEAGQRNNSAAQYHFGNKEGLVRAVFEHRIAEIDDRRRQMVAELDAAGRGTDLRGLVEAAVHPLVEFVLAQPEKSWALRFLAQLVVSPELHKVDLLDLSYAPGIRTVVERVIESLRHLPSWLREQRLRQATFLIVHSLADGERGVRAGDEASAARLRLLGNHLVDTTVALLTAEVSETTRAALAAAESQTV</sequence>
<feature type="domain" description="HTH tetR-type" evidence="3">
    <location>
        <begin position="5"/>
        <end position="66"/>
    </location>
</feature>
<dbReference type="PANTHER" id="PTHR30055:SF235">
    <property type="entry name" value="TRANSCRIPTIONAL REGULATORY PROTEIN"/>
    <property type="match status" value="1"/>
</dbReference>
<feature type="DNA-binding region" description="H-T-H motif" evidence="2">
    <location>
        <begin position="29"/>
        <end position="48"/>
    </location>
</feature>
<proteinExistence type="predicted"/>
<keyword evidence="5" id="KW-1185">Reference proteome</keyword>
<evidence type="ECO:0000256" key="1">
    <source>
        <dbReference type="ARBA" id="ARBA00023125"/>
    </source>
</evidence>
<reference evidence="5" key="1">
    <citation type="submission" date="2015-04" db="EMBL/GenBank/DDBJ databases">
        <title>Physiological reanalysis, assessment of diazotrophy, and genome sequences of multiple isolates of Streptomyces thermoautotrophicus.</title>
        <authorList>
            <person name="MacKellar D.C."/>
            <person name="Lieber L."/>
            <person name="Norman J."/>
            <person name="Bolger A."/>
            <person name="Tobin C."/>
            <person name="Murray J.W."/>
            <person name="Chang R."/>
            <person name="Ford T."/>
            <person name="Nguyen P.Q."/>
            <person name="Woodward J."/>
            <person name="Permingeat H."/>
            <person name="Joshi N.S."/>
            <person name="Silver P.A."/>
            <person name="Usadel B."/>
            <person name="Rutherford A.W."/>
            <person name="Friesen M."/>
            <person name="Prell J."/>
        </authorList>
    </citation>
    <scope>NUCLEOTIDE SEQUENCE [LARGE SCALE GENOMIC DNA]</scope>
    <source>
        <strain evidence="5">H1</strain>
    </source>
</reference>
<dbReference type="GO" id="GO:0003700">
    <property type="term" value="F:DNA-binding transcription factor activity"/>
    <property type="evidence" value="ECO:0007669"/>
    <property type="project" value="TreeGrafter"/>
</dbReference>
<evidence type="ECO:0000313" key="5">
    <source>
        <dbReference type="Proteomes" id="UP000070188"/>
    </source>
</evidence>
<dbReference type="Gene3D" id="1.10.357.10">
    <property type="entry name" value="Tetracycline Repressor, domain 2"/>
    <property type="match status" value="1"/>
</dbReference>
<dbReference type="AlphaFoldDB" id="A0A132MPD4"/>
<evidence type="ECO:0000259" key="3">
    <source>
        <dbReference type="PROSITE" id="PS50977"/>
    </source>
</evidence>
<dbReference type="STRING" id="1469144.LI90_1366"/>
<dbReference type="PANTHER" id="PTHR30055">
    <property type="entry name" value="HTH-TYPE TRANSCRIPTIONAL REGULATOR RUTR"/>
    <property type="match status" value="1"/>
</dbReference>
<dbReference type="RefSeq" id="WP_206743798.1">
    <property type="nucleotide sequence ID" value="NZ_LAXD01000001.1"/>
</dbReference>
<dbReference type="PATRIC" id="fig|1469144.10.peg.1504"/>
<dbReference type="Pfam" id="PF00440">
    <property type="entry name" value="TetR_N"/>
    <property type="match status" value="1"/>
</dbReference>
<dbReference type="InterPro" id="IPR009057">
    <property type="entry name" value="Homeodomain-like_sf"/>
</dbReference>
<dbReference type="SUPFAM" id="SSF46689">
    <property type="entry name" value="Homeodomain-like"/>
    <property type="match status" value="1"/>
</dbReference>
<dbReference type="InterPro" id="IPR001647">
    <property type="entry name" value="HTH_TetR"/>
</dbReference>